<dbReference type="EMBL" id="JBHSXX010000001">
    <property type="protein sequence ID" value="MFC6867358.1"/>
    <property type="molecule type" value="Genomic_DNA"/>
</dbReference>
<evidence type="ECO:0000256" key="3">
    <source>
        <dbReference type="ARBA" id="ARBA00022722"/>
    </source>
</evidence>
<dbReference type="RefSeq" id="WP_345403359.1">
    <property type="nucleotide sequence ID" value="NZ_BAABLA010000114.1"/>
</dbReference>
<dbReference type="PANTHER" id="PTHR34139">
    <property type="entry name" value="UPF0331 PROTEIN MJ0127"/>
    <property type="match status" value="1"/>
</dbReference>
<evidence type="ECO:0000256" key="4">
    <source>
        <dbReference type="ARBA" id="ARBA00022741"/>
    </source>
</evidence>
<gene>
    <name evidence="6" type="ORF">ACFQGD_09365</name>
</gene>
<evidence type="ECO:0000256" key="1">
    <source>
        <dbReference type="ARBA" id="ARBA00022553"/>
    </source>
</evidence>
<proteinExistence type="predicted"/>
<evidence type="ECO:0000313" key="7">
    <source>
        <dbReference type="Proteomes" id="UP001596337"/>
    </source>
</evidence>
<evidence type="ECO:0000256" key="5">
    <source>
        <dbReference type="ARBA" id="ARBA00022801"/>
    </source>
</evidence>
<keyword evidence="3" id="KW-0540">Nuclease</keyword>
<dbReference type="Proteomes" id="UP001596337">
    <property type="component" value="Unassembled WGS sequence"/>
</dbReference>
<evidence type="ECO:0000256" key="2">
    <source>
        <dbReference type="ARBA" id="ARBA00022649"/>
    </source>
</evidence>
<name>A0ABW2BWV5_9PSEU</name>
<keyword evidence="4" id="KW-0547">Nucleotide-binding</keyword>
<keyword evidence="5" id="KW-0378">Hydrolase</keyword>
<protein>
    <submittedName>
        <fullName evidence="6">DUF86 domain-containing protein</fullName>
    </submittedName>
</protein>
<dbReference type="InterPro" id="IPR051813">
    <property type="entry name" value="HepT_RNase_toxin"/>
</dbReference>
<keyword evidence="7" id="KW-1185">Reference proteome</keyword>
<organism evidence="6 7">
    <name type="scientific">Haloechinothrix salitolerans</name>
    <dbReference type="NCBI Taxonomy" id="926830"/>
    <lineage>
        <taxon>Bacteria</taxon>
        <taxon>Bacillati</taxon>
        <taxon>Actinomycetota</taxon>
        <taxon>Actinomycetes</taxon>
        <taxon>Pseudonocardiales</taxon>
        <taxon>Pseudonocardiaceae</taxon>
        <taxon>Haloechinothrix</taxon>
    </lineage>
</organism>
<dbReference type="Pfam" id="PF01934">
    <property type="entry name" value="HepT-like"/>
    <property type="match status" value="1"/>
</dbReference>
<dbReference type="InterPro" id="IPR008201">
    <property type="entry name" value="HepT-like"/>
</dbReference>
<comment type="caution">
    <text evidence="6">The sequence shown here is derived from an EMBL/GenBank/DDBJ whole genome shotgun (WGS) entry which is preliminary data.</text>
</comment>
<dbReference type="PANTHER" id="PTHR34139:SF1">
    <property type="entry name" value="RNASE MJ1380-RELATED"/>
    <property type="match status" value="1"/>
</dbReference>
<evidence type="ECO:0000313" key="6">
    <source>
        <dbReference type="EMBL" id="MFC6867358.1"/>
    </source>
</evidence>
<reference evidence="7" key="1">
    <citation type="journal article" date="2019" name="Int. J. Syst. Evol. Microbiol.">
        <title>The Global Catalogue of Microorganisms (GCM) 10K type strain sequencing project: providing services to taxonomists for standard genome sequencing and annotation.</title>
        <authorList>
            <consortium name="The Broad Institute Genomics Platform"/>
            <consortium name="The Broad Institute Genome Sequencing Center for Infectious Disease"/>
            <person name="Wu L."/>
            <person name="Ma J."/>
        </authorList>
    </citation>
    <scope>NUCLEOTIDE SEQUENCE [LARGE SCALE GENOMIC DNA]</scope>
    <source>
        <strain evidence="7">KCTC 32255</strain>
    </source>
</reference>
<keyword evidence="1" id="KW-0597">Phosphoprotein</keyword>
<keyword evidence="2" id="KW-1277">Toxin-antitoxin system</keyword>
<sequence>MPRLDDAVRIRHLIDAATRAIEFAADRDRPALDQDEMLRLALTKLVEIVGEAAKQVSTETRQAYPEVPWSAAAKMRDRLIHHYFDINLDILWTTVTVDLPELLKVVPEIDAATTQSDTGKSASDLA</sequence>
<accession>A0ABW2BWV5</accession>